<evidence type="ECO:0000313" key="2">
    <source>
        <dbReference type="EMBL" id="CPR10444.1"/>
    </source>
</evidence>
<accession>A0A0U0W7F8</accession>
<reference evidence="2 3" key="1">
    <citation type="submission" date="2015-03" db="EMBL/GenBank/DDBJ databases">
        <authorList>
            <person name="Murphy D."/>
        </authorList>
    </citation>
    <scope>NUCLEOTIDE SEQUENCE [LARGE SCALE GENOMIC DNA]</scope>
    <source>
        <strain evidence="2 3">DSM 44277</strain>
    </source>
</reference>
<proteinExistence type="predicted"/>
<name>A0A0U0W7F8_MYCBE</name>
<dbReference type="Proteomes" id="UP000198875">
    <property type="component" value="Unassembled WGS sequence"/>
</dbReference>
<dbReference type="AlphaFoldDB" id="A0A0U0W7F8"/>
<sequence length="51" mass="6075">MTRRDRDQRRPEKLSELLRNQTEAKWQEDPYLSSAGDGPGVYYSEEDQEED</sequence>
<feature type="region of interest" description="Disordered" evidence="1">
    <location>
        <begin position="1"/>
        <end position="51"/>
    </location>
</feature>
<dbReference type="EMBL" id="CSTD01000001">
    <property type="protein sequence ID" value="CPR10444.1"/>
    <property type="molecule type" value="Genomic_DNA"/>
</dbReference>
<evidence type="ECO:0000256" key="1">
    <source>
        <dbReference type="SAM" id="MobiDB-lite"/>
    </source>
</evidence>
<gene>
    <name evidence="2" type="ORF">BN971_01857</name>
</gene>
<protein>
    <submittedName>
        <fullName evidence="2">Uncharacterized protein</fullName>
    </submittedName>
</protein>
<feature type="compositionally biased region" description="Basic and acidic residues" evidence="1">
    <location>
        <begin position="1"/>
        <end position="16"/>
    </location>
</feature>
<organism evidence="2 3">
    <name type="scientific">Mycobacterium bohemicum DSM 44277</name>
    <dbReference type="NCBI Taxonomy" id="1236609"/>
    <lineage>
        <taxon>Bacteria</taxon>
        <taxon>Bacillati</taxon>
        <taxon>Actinomycetota</taxon>
        <taxon>Actinomycetes</taxon>
        <taxon>Mycobacteriales</taxon>
        <taxon>Mycobacteriaceae</taxon>
        <taxon>Mycobacterium</taxon>
    </lineage>
</organism>
<dbReference type="RefSeq" id="WP_169718664.1">
    <property type="nucleotide sequence ID" value="NZ_CSTD01000001.1"/>
</dbReference>
<evidence type="ECO:0000313" key="3">
    <source>
        <dbReference type="Proteomes" id="UP000198875"/>
    </source>
</evidence>